<dbReference type="PANTHER" id="PTHR11913">
    <property type="entry name" value="COFILIN-RELATED"/>
    <property type="match status" value="1"/>
</dbReference>
<gene>
    <name evidence="4" type="primary">COF1</name>
    <name evidence="4" type="ORF">AWC38_SpisGene12181</name>
</gene>
<keyword evidence="5" id="KW-1185">Reference proteome</keyword>
<comment type="similarity">
    <text evidence="1">Belongs to the actin-binding proteins ADF family.</text>
</comment>
<comment type="caution">
    <text evidence="4">The sequence shown here is derived from an EMBL/GenBank/DDBJ whole genome shotgun (WGS) entry which is preliminary data.</text>
</comment>
<dbReference type="GO" id="GO:0003779">
    <property type="term" value="F:actin binding"/>
    <property type="evidence" value="ECO:0007669"/>
    <property type="project" value="UniProtKB-KW"/>
</dbReference>
<dbReference type="EMBL" id="LSMT01000212">
    <property type="protein sequence ID" value="PFX23303.1"/>
    <property type="molecule type" value="Genomic_DNA"/>
</dbReference>
<reference evidence="5" key="1">
    <citation type="journal article" date="2017" name="bioRxiv">
        <title>Comparative analysis of the genomes of Stylophora pistillata and Acropora digitifera provides evidence for extensive differences between species of corals.</title>
        <authorList>
            <person name="Voolstra C.R."/>
            <person name="Li Y."/>
            <person name="Liew Y.J."/>
            <person name="Baumgarten S."/>
            <person name="Zoccola D."/>
            <person name="Flot J.-F."/>
            <person name="Tambutte S."/>
            <person name="Allemand D."/>
            <person name="Aranda M."/>
        </authorList>
    </citation>
    <scope>NUCLEOTIDE SEQUENCE [LARGE SCALE GENOMIC DNA]</scope>
</reference>
<accession>A0A2B4S2N0</accession>
<protein>
    <submittedName>
        <fullName evidence="4">Cofilin</fullName>
    </submittedName>
</protein>
<dbReference type="InterPro" id="IPR002108">
    <property type="entry name" value="ADF-H"/>
</dbReference>
<feature type="domain" description="ADF-H" evidence="3">
    <location>
        <begin position="1"/>
        <end position="116"/>
    </location>
</feature>
<keyword evidence="2" id="KW-0009">Actin-binding</keyword>
<dbReference type="InterPro" id="IPR017904">
    <property type="entry name" value="ADF/Cofilin"/>
</dbReference>
<dbReference type="InterPro" id="IPR029006">
    <property type="entry name" value="ADF-H/Gelsolin-like_dom_sf"/>
</dbReference>
<dbReference type="GO" id="GO:0030042">
    <property type="term" value="P:actin filament depolymerization"/>
    <property type="evidence" value="ECO:0007669"/>
    <property type="project" value="InterPro"/>
</dbReference>
<dbReference type="Proteomes" id="UP000225706">
    <property type="component" value="Unassembled WGS sequence"/>
</dbReference>
<evidence type="ECO:0000313" key="4">
    <source>
        <dbReference type="EMBL" id="PFX23303.1"/>
    </source>
</evidence>
<dbReference type="OrthoDB" id="10249245at2759"/>
<dbReference type="GO" id="GO:0015629">
    <property type="term" value="C:actin cytoskeleton"/>
    <property type="evidence" value="ECO:0007669"/>
    <property type="project" value="InterPro"/>
</dbReference>
<dbReference type="PROSITE" id="PS51263">
    <property type="entry name" value="ADF_H"/>
    <property type="match status" value="1"/>
</dbReference>
<organism evidence="4 5">
    <name type="scientific">Stylophora pistillata</name>
    <name type="common">Smooth cauliflower coral</name>
    <dbReference type="NCBI Taxonomy" id="50429"/>
    <lineage>
        <taxon>Eukaryota</taxon>
        <taxon>Metazoa</taxon>
        <taxon>Cnidaria</taxon>
        <taxon>Anthozoa</taxon>
        <taxon>Hexacorallia</taxon>
        <taxon>Scleractinia</taxon>
        <taxon>Astrocoeniina</taxon>
        <taxon>Pocilloporidae</taxon>
        <taxon>Stylophora</taxon>
    </lineage>
</organism>
<evidence type="ECO:0000259" key="3">
    <source>
        <dbReference type="PROSITE" id="PS51263"/>
    </source>
</evidence>
<dbReference type="AlphaFoldDB" id="A0A2B4S2N0"/>
<sequence length="116" mass="13732">MSGITPTEECVTSYNEMQIKKKYGYLIMKIKDEKKVAIEEKGDPFPTDQPQSKNKEEFDKVKAKFLAEEREPRFLLFDFKLDTKDGRREKIVFINCQNTENRPPSCPTTEFKEEWL</sequence>
<dbReference type="Pfam" id="PF00241">
    <property type="entry name" value="Cofilin_ADF"/>
    <property type="match status" value="1"/>
</dbReference>
<name>A0A2B4S2N0_STYPI</name>
<dbReference type="Gene3D" id="3.40.20.10">
    <property type="entry name" value="Severin"/>
    <property type="match status" value="1"/>
</dbReference>
<evidence type="ECO:0000256" key="2">
    <source>
        <dbReference type="ARBA" id="ARBA00023203"/>
    </source>
</evidence>
<evidence type="ECO:0000313" key="5">
    <source>
        <dbReference type="Proteomes" id="UP000225706"/>
    </source>
</evidence>
<evidence type="ECO:0000256" key="1">
    <source>
        <dbReference type="ARBA" id="ARBA00006844"/>
    </source>
</evidence>
<proteinExistence type="inferred from homology"/>
<dbReference type="SUPFAM" id="SSF55753">
    <property type="entry name" value="Actin depolymerizing proteins"/>
    <property type="match status" value="1"/>
</dbReference>